<dbReference type="AlphaFoldDB" id="A0A4Z0FVP0"/>
<feature type="region of interest" description="Disordered" evidence="1">
    <location>
        <begin position="35"/>
        <end position="71"/>
    </location>
</feature>
<evidence type="ECO:0000256" key="1">
    <source>
        <dbReference type="SAM" id="MobiDB-lite"/>
    </source>
</evidence>
<feature type="compositionally biased region" description="Basic and acidic residues" evidence="1">
    <location>
        <begin position="35"/>
        <end position="57"/>
    </location>
</feature>
<organism evidence="2 3">
    <name type="scientific">Streptomyces palmae</name>
    <dbReference type="NCBI Taxonomy" id="1701085"/>
    <lineage>
        <taxon>Bacteria</taxon>
        <taxon>Bacillati</taxon>
        <taxon>Actinomycetota</taxon>
        <taxon>Actinomycetes</taxon>
        <taxon>Kitasatosporales</taxon>
        <taxon>Streptomycetaceae</taxon>
        <taxon>Streptomyces</taxon>
    </lineage>
</organism>
<dbReference type="RefSeq" id="WP_135342396.1">
    <property type="nucleotide sequence ID" value="NZ_JBHLTX010000045.1"/>
</dbReference>
<dbReference type="Proteomes" id="UP000297948">
    <property type="component" value="Unassembled WGS sequence"/>
</dbReference>
<feature type="compositionally biased region" description="Basic and acidic residues" evidence="1">
    <location>
        <begin position="7"/>
        <end position="20"/>
    </location>
</feature>
<name>A0A4Z0FVP0_9ACTN</name>
<comment type="caution">
    <text evidence="2">The sequence shown here is derived from an EMBL/GenBank/DDBJ whole genome shotgun (WGS) entry which is preliminary data.</text>
</comment>
<feature type="region of interest" description="Disordered" evidence="1">
    <location>
        <begin position="1"/>
        <end position="20"/>
    </location>
</feature>
<dbReference type="EMBL" id="SRID01000556">
    <property type="protein sequence ID" value="TGA85624.1"/>
    <property type="molecule type" value="Genomic_DNA"/>
</dbReference>
<protein>
    <submittedName>
        <fullName evidence="2">Uncharacterized protein</fullName>
    </submittedName>
</protein>
<evidence type="ECO:0000313" key="2">
    <source>
        <dbReference type="EMBL" id="TGA85624.1"/>
    </source>
</evidence>
<evidence type="ECO:0000313" key="3">
    <source>
        <dbReference type="Proteomes" id="UP000297948"/>
    </source>
</evidence>
<sequence>MMGDFMQHLDQDKRQWLEERGDDITEMAERGFEMAKREHPGQSDRDLANKAVRDLQRKTYGVGDEGTKHSW</sequence>
<keyword evidence="3" id="KW-1185">Reference proteome</keyword>
<reference evidence="2 3" key="1">
    <citation type="submission" date="2019-03" db="EMBL/GenBank/DDBJ databases">
        <authorList>
            <person name="Gonzalez-Pimentel J.L."/>
        </authorList>
    </citation>
    <scope>NUCLEOTIDE SEQUENCE [LARGE SCALE GENOMIC DNA]</scope>
    <source>
        <strain evidence="2 3">JCM 31289</strain>
    </source>
</reference>
<accession>A0A4Z0FVP0</accession>
<gene>
    <name evidence="2" type="ORF">E4099_30825</name>
</gene>
<dbReference type="OrthoDB" id="9793244at2"/>
<proteinExistence type="predicted"/>